<keyword evidence="3" id="KW-1185">Reference proteome</keyword>
<reference evidence="2" key="1">
    <citation type="submission" date="2021-02" db="EMBL/GenBank/DDBJ databases">
        <authorList>
            <person name="Nowell W R."/>
        </authorList>
    </citation>
    <scope>NUCLEOTIDE SEQUENCE</scope>
    <source>
        <strain evidence="2">Ploen Becks lab</strain>
    </source>
</reference>
<evidence type="ECO:0000313" key="2">
    <source>
        <dbReference type="EMBL" id="CAF0901195.1"/>
    </source>
</evidence>
<evidence type="ECO:0000313" key="3">
    <source>
        <dbReference type="Proteomes" id="UP000663879"/>
    </source>
</evidence>
<comment type="caution">
    <text evidence="2">The sequence shown here is derived from an EMBL/GenBank/DDBJ whole genome shotgun (WGS) entry which is preliminary data.</text>
</comment>
<protein>
    <recommendedName>
        <fullName evidence="4">Secreted protein</fullName>
    </recommendedName>
</protein>
<evidence type="ECO:0000256" key="1">
    <source>
        <dbReference type="SAM" id="SignalP"/>
    </source>
</evidence>
<accession>A0A813ZP24</accession>
<sequence length="170" mass="19933">MFKKKITFLIAFCLLRPFLFENNNNNPEFLLNLDLENITSIIPNCEKDDSFKPYRIYQYDLTVIRLIKTLNRVLNYPDVFEEYHHIHSIRSVFVNVKNGINWRFNANLVHSNCSNLNYGKTFNSVDYDLKCGIVQDLNCKIKAVIEPGSNDPYIDQYQCINYEKNSASDS</sequence>
<feature type="chain" id="PRO_5032902900" description="Secreted protein" evidence="1">
    <location>
        <begin position="22"/>
        <end position="170"/>
    </location>
</feature>
<gene>
    <name evidence="2" type="ORF">OXX778_LOCUS11408</name>
</gene>
<evidence type="ECO:0008006" key="4">
    <source>
        <dbReference type="Google" id="ProtNLM"/>
    </source>
</evidence>
<dbReference type="Proteomes" id="UP000663879">
    <property type="component" value="Unassembled WGS sequence"/>
</dbReference>
<dbReference type="AlphaFoldDB" id="A0A813ZP24"/>
<proteinExistence type="predicted"/>
<dbReference type="EMBL" id="CAJNOC010001930">
    <property type="protein sequence ID" value="CAF0901195.1"/>
    <property type="molecule type" value="Genomic_DNA"/>
</dbReference>
<name>A0A813ZP24_9BILA</name>
<keyword evidence="1" id="KW-0732">Signal</keyword>
<organism evidence="2 3">
    <name type="scientific">Brachionus calyciflorus</name>
    <dbReference type="NCBI Taxonomy" id="104777"/>
    <lineage>
        <taxon>Eukaryota</taxon>
        <taxon>Metazoa</taxon>
        <taxon>Spiralia</taxon>
        <taxon>Gnathifera</taxon>
        <taxon>Rotifera</taxon>
        <taxon>Eurotatoria</taxon>
        <taxon>Monogononta</taxon>
        <taxon>Pseudotrocha</taxon>
        <taxon>Ploima</taxon>
        <taxon>Brachionidae</taxon>
        <taxon>Brachionus</taxon>
    </lineage>
</organism>
<feature type="signal peptide" evidence="1">
    <location>
        <begin position="1"/>
        <end position="21"/>
    </location>
</feature>